<comment type="caution">
    <text evidence="4">The sequence shown here is derived from an EMBL/GenBank/DDBJ whole genome shotgun (WGS) entry which is preliminary data.</text>
</comment>
<feature type="signal peptide" evidence="3">
    <location>
        <begin position="1"/>
        <end position="32"/>
    </location>
</feature>
<keyword evidence="2" id="KW-1133">Transmembrane helix</keyword>
<keyword evidence="3" id="KW-0732">Signal</keyword>
<gene>
    <name evidence="4" type="ORF">EDD29_0475</name>
</gene>
<sequence length="263" mass="28065">MTDLVRLPGVLRLGLIASFVLLFGLSAGPVAAAPPDPPSRTDLVAEALAEDPVQVTDHEARLVDPDAIRADLKTALDPLGVPYYVVVTPQHIFLDEYASPGEFIPILHDRLRKDGLYVVTDTTGSGEARMYGSALPAQDAWRATRRELPYGTNLVEHFVRFAEMLSAPDPAARVAAATRAPEYESASDDRDRVEMTALAVGTAAGALLVGVAILLNRALKSRNKGSARGRAPQKAAGAPRANTSRKGKSAQAARRKGRKGGRR</sequence>
<feature type="region of interest" description="Disordered" evidence="1">
    <location>
        <begin position="222"/>
        <end position="263"/>
    </location>
</feature>
<evidence type="ECO:0000313" key="5">
    <source>
        <dbReference type="Proteomes" id="UP000272400"/>
    </source>
</evidence>
<dbReference type="EMBL" id="RJKE01000001">
    <property type="protein sequence ID" value="ROO82987.1"/>
    <property type="molecule type" value="Genomic_DNA"/>
</dbReference>
<organism evidence="4 5">
    <name type="scientific">Actinocorallia herbida</name>
    <dbReference type="NCBI Taxonomy" id="58109"/>
    <lineage>
        <taxon>Bacteria</taxon>
        <taxon>Bacillati</taxon>
        <taxon>Actinomycetota</taxon>
        <taxon>Actinomycetes</taxon>
        <taxon>Streptosporangiales</taxon>
        <taxon>Thermomonosporaceae</taxon>
        <taxon>Actinocorallia</taxon>
    </lineage>
</organism>
<evidence type="ECO:0000256" key="2">
    <source>
        <dbReference type="SAM" id="Phobius"/>
    </source>
</evidence>
<evidence type="ECO:0008006" key="6">
    <source>
        <dbReference type="Google" id="ProtNLM"/>
    </source>
</evidence>
<keyword evidence="5" id="KW-1185">Reference proteome</keyword>
<protein>
    <recommendedName>
        <fullName evidence="6">TPM domain-containing protein</fullName>
    </recommendedName>
</protein>
<evidence type="ECO:0000256" key="1">
    <source>
        <dbReference type="SAM" id="MobiDB-lite"/>
    </source>
</evidence>
<accession>A0A3N1CNT0</accession>
<proteinExistence type="predicted"/>
<feature type="transmembrane region" description="Helical" evidence="2">
    <location>
        <begin position="195"/>
        <end position="215"/>
    </location>
</feature>
<keyword evidence="2" id="KW-0472">Membrane</keyword>
<reference evidence="4 5" key="1">
    <citation type="submission" date="2018-11" db="EMBL/GenBank/DDBJ databases">
        <title>Sequencing the genomes of 1000 actinobacteria strains.</title>
        <authorList>
            <person name="Klenk H.-P."/>
        </authorList>
    </citation>
    <scope>NUCLEOTIDE SEQUENCE [LARGE SCALE GENOMIC DNA]</scope>
    <source>
        <strain evidence="4 5">DSM 44254</strain>
    </source>
</reference>
<evidence type="ECO:0000313" key="4">
    <source>
        <dbReference type="EMBL" id="ROO82987.1"/>
    </source>
</evidence>
<feature type="compositionally biased region" description="Basic residues" evidence="1">
    <location>
        <begin position="243"/>
        <end position="263"/>
    </location>
</feature>
<dbReference type="Proteomes" id="UP000272400">
    <property type="component" value="Unassembled WGS sequence"/>
</dbReference>
<keyword evidence="2" id="KW-0812">Transmembrane</keyword>
<name>A0A3N1CNT0_9ACTN</name>
<dbReference type="AlphaFoldDB" id="A0A3N1CNT0"/>
<evidence type="ECO:0000256" key="3">
    <source>
        <dbReference type="SAM" id="SignalP"/>
    </source>
</evidence>
<feature type="chain" id="PRO_5017967808" description="TPM domain-containing protein" evidence="3">
    <location>
        <begin position="33"/>
        <end position="263"/>
    </location>
</feature>